<reference evidence="2" key="1">
    <citation type="journal article" date="2017" name="Nat. Microbiol.">
        <title>Global analysis of biosynthetic gene clusters reveals vast potential of secondary metabolite production in Penicillium species.</title>
        <authorList>
            <person name="Nielsen J.C."/>
            <person name="Grijseels S."/>
            <person name="Prigent S."/>
            <person name="Ji B."/>
            <person name="Dainat J."/>
            <person name="Nielsen K.F."/>
            <person name="Frisvad J.C."/>
            <person name="Workman M."/>
            <person name="Nielsen J."/>
        </authorList>
    </citation>
    <scope>NUCLEOTIDE SEQUENCE [LARGE SCALE GENOMIC DNA]</scope>
    <source>
        <strain evidence="2">IBT 29525</strain>
    </source>
</reference>
<protein>
    <submittedName>
        <fullName evidence="1">Uncharacterized protein</fullName>
    </submittedName>
</protein>
<proteinExistence type="predicted"/>
<dbReference type="AlphaFoldDB" id="A0A1V6QH07"/>
<comment type="caution">
    <text evidence="1">The sequence shown here is derived from an EMBL/GenBank/DDBJ whole genome shotgun (WGS) entry which is preliminary data.</text>
</comment>
<dbReference type="Proteomes" id="UP000191612">
    <property type="component" value="Unassembled WGS sequence"/>
</dbReference>
<name>A0A1V6QH07_9EURO</name>
<gene>
    <name evidence="1" type="ORF">PENSOL_c072G05483</name>
</gene>
<sequence length="248" mass="27991">MRIALEKNVLFKEMKRFIEESYKPEIGEKEPSAEAINAVATSVAKDIVVYLLVRSGMYKTAGVSLEESLENKQAVNASGVSISAPSLERIKKAYEEKPLAEILSFEMNNDIRTLEMYTSVIKPLEEIAENKKQILSILDLSKAIRGEGYMSRNGDKFANFFDTDEKAAIFGEMFLDVEWSNDLENIQMGRSILLDLLEAKEVLSLLLKYMVDQVDRNSLAKIDKVKGRVQTLQESGRHALSMDLLKDL</sequence>
<accession>A0A1V6QH07</accession>
<organism evidence="1 2">
    <name type="scientific">Penicillium solitum</name>
    <dbReference type="NCBI Taxonomy" id="60172"/>
    <lineage>
        <taxon>Eukaryota</taxon>
        <taxon>Fungi</taxon>
        <taxon>Dikarya</taxon>
        <taxon>Ascomycota</taxon>
        <taxon>Pezizomycotina</taxon>
        <taxon>Eurotiomycetes</taxon>
        <taxon>Eurotiomycetidae</taxon>
        <taxon>Eurotiales</taxon>
        <taxon>Aspergillaceae</taxon>
        <taxon>Penicillium</taxon>
    </lineage>
</organism>
<dbReference type="EMBL" id="MDYO01000072">
    <property type="protein sequence ID" value="OQD88485.1"/>
    <property type="molecule type" value="Genomic_DNA"/>
</dbReference>
<evidence type="ECO:0000313" key="1">
    <source>
        <dbReference type="EMBL" id="OQD88485.1"/>
    </source>
</evidence>
<evidence type="ECO:0000313" key="2">
    <source>
        <dbReference type="Proteomes" id="UP000191612"/>
    </source>
</evidence>
<keyword evidence="2" id="KW-1185">Reference proteome</keyword>